<dbReference type="SUPFAM" id="SSF161098">
    <property type="entry name" value="MetI-like"/>
    <property type="match status" value="1"/>
</dbReference>
<keyword evidence="3 9" id="KW-0813">Transport</keyword>
<dbReference type="GO" id="GO:0005886">
    <property type="term" value="C:plasma membrane"/>
    <property type="evidence" value="ECO:0007669"/>
    <property type="project" value="UniProtKB-SubCell"/>
</dbReference>
<dbReference type="InterPro" id="IPR035906">
    <property type="entry name" value="MetI-like_sf"/>
</dbReference>
<evidence type="ECO:0000256" key="2">
    <source>
        <dbReference type="ARBA" id="ARBA00007069"/>
    </source>
</evidence>
<name>A0A4R7FH91_9MICO</name>
<comment type="caution">
    <text evidence="12">The sequence shown here is derived from an EMBL/GenBank/DDBJ whole genome shotgun (WGS) entry which is preliminary data.</text>
</comment>
<protein>
    <recommendedName>
        <fullName evidence="10">Molybdenum transport system permease</fullName>
    </recommendedName>
</protein>
<dbReference type="InterPro" id="IPR011867">
    <property type="entry name" value="ModB_ABC"/>
</dbReference>
<dbReference type="NCBIfam" id="TIGR02141">
    <property type="entry name" value="modB_ABC"/>
    <property type="match status" value="1"/>
</dbReference>
<keyword evidence="6 9" id="KW-0812">Transmembrane</keyword>
<evidence type="ECO:0000313" key="13">
    <source>
        <dbReference type="Proteomes" id="UP000295344"/>
    </source>
</evidence>
<organism evidence="12 13">
    <name type="scientific">Amnibacterium kyonggiense</name>
    <dbReference type="NCBI Taxonomy" id="595671"/>
    <lineage>
        <taxon>Bacteria</taxon>
        <taxon>Bacillati</taxon>
        <taxon>Actinomycetota</taxon>
        <taxon>Actinomycetes</taxon>
        <taxon>Micrococcales</taxon>
        <taxon>Microbacteriaceae</taxon>
        <taxon>Amnibacterium</taxon>
    </lineage>
</organism>
<evidence type="ECO:0000256" key="8">
    <source>
        <dbReference type="ARBA" id="ARBA00023136"/>
    </source>
</evidence>
<evidence type="ECO:0000256" key="6">
    <source>
        <dbReference type="ARBA" id="ARBA00022692"/>
    </source>
</evidence>
<dbReference type="Pfam" id="PF00528">
    <property type="entry name" value="BPD_transp_1"/>
    <property type="match status" value="1"/>
</dbReference>
<dbReference type="Proteomes" id="UP000295344">
    <property type="component" value="Unassembled WGS sequence"/>
</dbReference>
<reference evidence="12 13" key="1">
    <citation type="submission" date="2019-03" db="EMBL/GenBank/DDBJ databases">
        <title>Genomic Encyclopedia of Archaeal and Bacterial Type Strains, Phase II (KMG-II): from individual species to whole genera.</title>
        <authorList>
            <person name="Goeker M."/>
        </authorList>
    </citation>
    <scope>NUCLEOTIDE SEQUENCE [LARGE SCALE GENOMIC DNA]</scope>
    <source>
        <strain evidence="12 13">DSM 24782</strain>
    </source>
</reference>
<evidence type="ECO:0000256" key="7">
    <source>
        <dbReference type="ARBA" id="ARBA00022989"/>
    </source>
</evidence>
<proteinExistence type="inferred from homology"/>
<keyword evidence="5 10" id="KW-0500">Molybdenum</keyword>
<evidence type="ECO:0000259" key="11">
    <source>
        <dbReference type="PROSITE" id="PS50928"/>
    </source>
</evidence>
<feature type="transmembrane region" description="Helical" evidence="9">
    <location>
        <begin position="16"/>
        <end position="37"/>
    </location>
</feature>
<dbReference type="EMBL" id="SOAM01000003">
    <property type="protein sequence ID" value="TDS76117.1"/>
    <property type="molecule type" value="Genomic_DNA"/>
</dbReference>
<dbReference type="InterPro" id="IPR006469">
    <property type="entry name" value="NifC_ABC_porter"/>
</dbReference>
<comment type="subcellular location">
    <subcellularLocation>
        <location evidence="1 9">Cell membrane</location>
        <topology evidence="1 9">Multi-pass membrane protein</topology>
    </subcellularLocation>
</comment>
<comment type="function">
    <text evidence="10">Part of the binding-protein-dependent transport system for molybdenum; probably responsible for the translocation of the substrate across the membrane.</text>
</comment>
<dbReference type="GO" id="GO:0015098">
    <property type="term" value="F:molybdate ion transmembrane transporter activity"/>
    <property type="evidence" value="ECO:0007669"/>
    <property type="project" value="UniProtKB-UniRule"/>
</dbReference>
<sequence>MSARRRRDPLARIPRAVLVPGAIAFLLLVGPLVALLARAPWAHLGDLLAGDTVLPALGLSLGTAAASTGCCVLLGVPLAVVLSGADGWPGPLRRLVRALVITPLVLPPVVGGIALLLLLGRTGLLGGPLFQATGVQIPFSTAAVVVAQTFVGLPFLVLGVEGALRGVDRRFAVAATTLGAGPWTRFVRVTLPLAAPGVAAGAVLAFARAIGEFGATVTFAGSLPKVTQTLPIAAYLALNSDPEAAIAISVVLMVVAVAVLVSLRDHWLQGIGR</sequence>
<dbReference type="PANTHER" id="PTHR30183">
    <property type="entry name" value="MOLYBDENUM TRANSPORT SYSTEM PERMEASE PROTEIN MODB"/>
    <property type="match status" value="1"/>
</dbReference>
<evidence type="ECO:0000256" key="3">
    <source>
        <dbReference type="ARBA" id="ARBA00022448"/>
    </source>
</evidence>
<dbReference type="CDD" id="cd06261">
    <property type="entry name" value="TM_PBP2"/>
    <property type="match status" value="1"/>
</dbReference>
<dbReference type="OrthoDB" id="9774448at2"/>
<dbReference type="RefSeq" id="WP_133767324.1">
    <property type="nucleotide sequence ID" value="NZ_BAAARP010000001.1"/>
</dbReference>
<evidence type="ECO:0000313" key="12">
    <source>
        <dbReference type="EMBL" id="TDS76117.1"/>
    </source>
</evidence>
<evidence type="ECO:0000256" key="9">
    <source>
        <dbReference type="RuleBase" id="RU363032"/>
    </source>
</evidence>
<feature type="domain" description="ABC transmembrane type-1" evidence="11">
    <location>
        <begin position="57"/>
        <end position="263"/>
    </location>
</feature>
<dbReference type="AlphaFoldDB" id="A0A4R7FH91"/>
<evidence type="ECO:0000256" key="4">
    <source>
        <dbReference type="ARBA" id="ARBA00022475"/>
    </source>
</evidence>
<evidence type="ECO:0000256" key="10">
    <source>
        <dbReference type="RuleBase" id="RU365097"/>
    </source>
</evidence>
<dbReference type="Gene3D" id="1.10.3720.10">
    <property type="entry name" value="MetI-like"/>
    <property type="match status" value="1"/>
</dbReference>
<keyword evidence="8 9" id="KW-0472">Membrane</keyword>
<feature type="transmembrane region" description="Helical" evidence="9">
    <location>
        <begin position="139"/>
        <end position="160"/>
    </location>
</feature>
<dbReference type="PROSITE" id="PS50928">
    <property type="entry name" value="ABC_TM1"/>
    <property type="match status" value="1"/>
</dbReference>
<evidence type="ECO:0000256" key="1">
    <source>
        <dbReference type="ARBA" id="ARBA00004651"/>
    </source>
</evidence>
<feature type="transmembrane region" description="Helical" evidence="9">
    <location>
        <begin position="244"/>
        <end position="263"/>
    </location>
</feature>
<evidence type="ECO:0000256" key="5">
    <source>
        <dbReference type="ARBA" id="ARBA00022505"/>
    </source>
</evidence>
<dbReference type="InterPro" id="IPR000515">
    <property type="entry name" value="MetI-like"/>
</dbReference>
<gene>
    <name evidence="12" type="ORF">CLV52_3235</name>
</gene>
<dbReference type="NCBIfam" id="TIGR01581">
    <property type="entry name" value="Mo_ABC_porter"/>
    <property type="match status" value="1"/>
</dbReference>
<accession>A0A4R7FH91</accession>
<comment type="similarity">
    <text evidence="2 10">Belongs to the binding-protein-dependent transport system permease family. CysTW subfamily.</text>
</comment>
<feature type="transmembrane region" description="Helical" evidence="9">
    <location>
        <begin position="57"/>
        <end position="83"/>
    </location>
</feature>
<keyword evidence="4 10" id="KW-1003">Cell membrane</keyword>
<dbReference type="PANTHER" id="PTHR30183:SF3">
    <property type="entry name" value="MOLYBDENUM TRANSPORT SYSTEM PERMEASE PROTEIN MODB"/>
    <property type="match status" value="1"/>
</dbReference>
<keyword evidence="13" id="KW-1185">Reference proteome</keyword>
<feature type="transmembrane region" description="Helical" evidence="9">
    <location>
        <begin position="95"/>
        <end position="119"/>
    </location>
</feature>
<feature type="transmembrane region" description="Helical" evidence="9">
    <location>
        <begin position="189"/>
        <end position="210"/>
    </location>
</feature>
<keyword evidence="7 9" id="KW-1133">Transmembrane helix</keyword>